<evidence type="ECO:0000313" key="3">
    <source>
        <dbReference type="EMBL" id="QEM84120.1"/>
    </source>
</evidence>
<dbReference type="OrthoDB" id="7065924at2"/>
<dbReference type="EMBL" id="CP038437">
    <property type="protein sequence ID" value="QEM84120.1"/>
    <property type="molecule type" value="Genomic_DNA"/>
</dbReference>
<proteinExistence type="predicted"/>
<accession>A0A5C1NMP7</accession>
<organism evidence="3 4">
    <name type="scientific">Halomonas binhaiensis</name>
    <dbReference type="NCBI Taxonomy" id="2562282"/>
    <lineage>
        <taxon>Bacteria</taxon>
        <taxon>Pseudomonadati</taxon>
        <taxon>Pseudomonadota</taxon>
        <taxon>Gammaproteobacteria</taxon>
        <taxon>Oceanospirillales</taxon>
        <taxon>Halomonadaceae</taxon>
        <taxon>Halomonas</taxon>
    </lineage>
</organism>
<feature type="transmembrane region" description="Helical" evidence="1">
    <location>
        <begin position="72"/>
        <end position="99"/>
    </location>
</feature>
<feature type="transmembrane region" description="Helical" evidence="1">
    <location>
        <begin position="42"/>
        <end position="60"/>
    </location>
</feature>
<feature type="transmembrane region" description="Helical" evidence="1">
    <location>
        <begin position="105"/>
        <end position="123"/>
    </location>
</feature>
<dbReference type="Proteomes" id="UP000324285">
    <property type="component" value="Chromosome"/>
</dbReference>
<evidence type="ECO:0000256" key="1">
    <source>
        <dbReference type="SAM" id="Phobius"/>
    </source>
</evidence>
<evidence type="ECO:0000259" key="2">
    <source>
        <dbReference type="Pfam" id="PF00892"/>
    </source>
</evidence>
<dbReference type="SUPFAM" id="SSF103481">
    <property type="entry name" value="Multidrug resistance efflux transporter EmrE"/>
    <property type="match status" value="1"/>
</dbReference>
<sequence length="322" mass="33646">MQAQTPHPYPSIWHGTGAALLAVVLWALIPLLVTSAEGLPPLRLSTLALLAGALATLPMARRRRRGESDQPLGQGLVVYAGVSLLIAVAVGGCFMSFSLAPTAEAALIAYTWPVFFLLASQWLTTRRLTLTTLIGALLAFSGAALLVAPQALASGLSGPWHGYLLALAAALCWALYSLACQVPAYRLSQRLPHLLLIASLITGAASLALEGMSAMPSPTALLATAVLGLGPYGIAMLAWERALQAPQAQRLGNLAHAVPVLATLFLMLAGVTAPDWRLPIAAGLVVWGSIVASAGAKASARRLSNKRPEMDIDLQDDPAQLH</sequence>
<gene>
    <name evidence="3" type="ORF">E4T21_14550</name>
</gene>
<dbReference type="KEGG" id="hbh:E4T21_14550"/>
<feature type="transmembrane region" description="Helical" evidence="1">
    <location>
        <begin position="130"/>
        <end position="148"/>
    </location>
</feature>
<dbReference type="GO" id="GO:0016020">
    <property type="term" value="C:membrane"/>
    <property type="evidence" value="ECO:0007669"/>
    <property type="project" value="InterPro"/>
</dbReference>
<dbReference type="AlphaFoldDB" id="A0A5C1NMP7"/>
<feature type="transmembrane region" description="Helical" evidence="1">
    <location>
        <begin position="251"/>
        <end position="272"/>
    </location>
</feature>
<feature type="transmembrane region" description="Helical" evidence="1">
    <location>
        <begin position="160"/>
        <end position="179"/>
    </location>
</feature>
<feature type="transmembrane region" description="Helical" evidence="1">
    <location>
        <begin position="221"/>
        <end position="239"/>
    </location>
</feature>
<dbReference type="InterPro" id="IPR000620">
    <property type="entry name" value="EamA_dom"/>
</dbReference>
<dbReference type="PANTHER" id="PTHR22911">
    <property type="entry name" value="ACYL-MALONYL CONDENSING ENZYME-RELATED"/>
    <property type="match status" value="1"/>
</dbReference>
<feature type="domain" description="EamA" evidence="2">
    <location>
        <begin position="18"/>
        <end position="147"/>
    </location>
</feature>
<keyword evidence="1" id="KW-1133">Transmembrane helix</keyword>
<keyword evidence="1" id="KW-0472">Membrane</keyword>
<feature type="transmembrane region" description="Helical" evidence="1">
    <location>
        <begin position="12"/>
        <end position="36"/>
    </location>
</feature>
<feature type="domain" description="EamA" evidence="2">
    <location>
        <begin position="162"/>
        <end position="292"/>
    </location>
</feature>
<dbReference type="Pfam" id="PF00892">
    <property type="entry name" value="EamA"/>
    <property type="match status" value="2"/>
</dbReference>
<dbReference type="InterPro" id="IPR037185">
    <property type="entry name" value="EmrE-like"/>
</dbReference>
<protein>
    <submittedName>
        <fullName evidence="3">DMT family transporter</fullName>
    </submittedName>
</protein>
<name>A0A5C1NMP7_9GAMM</name>
<keyword evidence="1" id="KW-0812">Transmembrane</keyword>
<feature type="transmembrane region" description="Helical" evidence="1">
    <location>
        <begin position="191"/>
        <end position="209"/>
    </location>
</feature>
<evidence type="ECO:0000313" key="4">
    <source>
        <dbReference type="Proteomes" id="UP000324285"/>
    </source>
</evidence>
<reference evidence="3" key="1">
    <citation type="submission" date="2021-02" db="EMBL/GenBank/DDBJ databases">
        <title>Strain Y2R2, a novel species of the genus Halomonas.</title>
        <authorList>
            <person name="Huang H."/>
        </authorList>
    </citation>
    <scope>NUCLEOTIDE SEQUENCE</scope>
    <source>
        <strain evidence="3">Y2R2</strain>
    </source>
</reference>
<keyword evidence="4" id="KW-1185">Reference proteome</keyword>
<feature type="transmembrane region" description="Helical" evidence="1">
    <location>
        <begin position="278"/>
        <end position="300"/>
    </location>
</feature>